<keyword evidence="1" id="KW-0812">Transmembrane</keyword>
<comment type="caution">
    <text evidence="2">The sequence shown here is derived from an EMBL/GenBank/DDBJ whole genome shotgun (WGS) entry which is preliminary data.</text>
</comment>
<name>M7YBG4_9BACT</name>
<evidence type="ECO:0000313" key="2">
    <source>
        <dbReference type="EMBL" id="EMS34526.1"/>
    </source>
</evidence>
<dbReference type="InParanoid" id="M7YBG4"/>
<keyword evidence="3" id="KW-1185">Reference proteome</keyword>
<feature type="transmembrane region" description="Helical" evidence="1">
    <location>
        <begin position="76"/>
        <end position="95"/>
    </location>
</feature>
<proteinExistence type="predicted"/>
<reference evidence="2" key="1">
    <citation type="submission" date="2013-01" db="EMBL/GenBank/DDBJ databases">
        <title>Genome assembly of Mariniradius saccharolyticus AK6.</title>
        <authorList>
            <person name="Vaidya B."/>
            <person name="Khatri I."/>
            <person name="Tanuku N.R.S."/>
            <person name="Subramanian S."/>
            <person name="Pinnaka A."/>
        </authorList>
    </citation>
    <scope>NUCLEOTIDE SEQUENCE [LARGE SCALE GENOMIC DNA]</scope>
    <source>
        <strain evidence="2">AK6</strain>
    </source>
</reference>
<dbReference type="AlphaFoldDB" id="M7YBG4"/>
<keyword evidence="1" id="KW-0472">Membrane</keyword>
<organism evidence="2 3">
    <name type="scientific">Mariniradius saccharolyticus AK6</name>
    <dbReference type="NCBI Taxonomy" id="1239962"/>
    <lineage>
        <taxon>Bacteria</taxon>
        <taxon>Pseudomonadati</taxon>
        <taxon>Bacteroidota</taxon>
        <taxon>Cytophagia</taxon>
        <taxon>Cytophagales</taxon>
        <taxon>Cyclobacteriaceae</taxon>
        <taxon>Mariniradius</taxon>
    </lineage>
</organism>
<protein>
    <submittedName>
        <fullName evidence="2">Uncharacterized protein</fullName>
    </submittedName>
</protein>
<dbReference type="EMBL" id="AMZY02000006">
    <property type="protein sequence ID" value="EMS34526.1"/>
    <property type="molecule type" value="Genomic_DNA"/>
</dbReference>
<dbReference type="Proteomes" id="UP000010953">
    <property type="component" value="Unassembled WGS sequence"/>
</dbReference>
<gene>
    <name evidence="2" type="ORF">C943_03745</name>
</gene>
<keyword evidence="1" id="KW-1133">Transmembrane helix</keyword>
<evidence type="ECO:0000256" key="1">
    <source>
        <dbReference type="SAM" id="Phobius"/>
    </source>
</evidence>
<evidence type="ECO:0000313" key="3">
    <source>
        <dbReference type="Proteomes" id="UP000010953"/>
    </source>
</evidence>
<accession>M7YBG4</accession>
<sequence>MVGLFGLLLFGYFFGRLAAKEIIEKKKDHTWVGFKYGVLTLWSGTLSGSLVGFFQEGFHKIGMYDDPFVDYIYKPMFWVTFFGLLPVLFVGFWFGRQIKKHSK</sequence>